<dbReference type="KEGG" id="mng:MNEG_0508"/>
<keyword evidence="8" id="KW-1185">Reference proteome</keyword>
<dbReference type="InterPro" id="IPR013083">
    <property type="entry name" value="Znf_RING/FYVE/PHD"/>
</dbReference>
<dbReference type="PROSITE" id="PS00518">
    <property type="entry name" value="ZF_RING_1"/>
    <property type="match status" value="1"/>
</dbReference>
<sequence length="101" mass="10930">MLAAAGMPLDLEREALLQKALAAERDAAAARAALSAARLEAEEGRKRADELQAAWQCRVCFSAECDAAFVACGHTFCRGCVSNLARCPVCRKASQRVRLYK</sequence>
<feature type="coiled-coil region" evidence="5">
    <location>
        <begin position="13"/>
        <end position="54"/>
    </location>
</feature>
<name>A0A0D2LM62_9CHLO</name>
<evidence type="ECO:0000259" key="6">
    <source>
        <dbReference type="PROSITE" id="PS50089"/>
    </source>
</evidence>
<reference evidence="7 8" key="1">
    <citation type="journal article" date="2013" name="BMC Genomics">
        <title>Reconstruction of the lipid metabolism for the microalga Monoraphidium neglectum from its genome sequence reveals characteristics suitable for biofuel production.</title>
        <authorList>
            <person name="Bogen C."/>
            <person name="Al-Dilaimi A."/>
            <person name="Albersmeier A."/>
            <person name="Wichmann J."/>
            <person name="Grundmann M."/>
            <person name="Rupp O."/>
            <person name="Lauersen K.J."/>
            <person name="Blifernez-Klassen O."/>
            <person name="Kalinowski J."/>
            <person name="Goesmann A."/>
            <person name="Mussgnug J.H."/>
            <person name="Kruse O."/>
        </authorList>
    </citation>
    <scope>NUCLEOTIDE SEQUENCE [LARGE SCALE GENOMIC DNA]</scope>
    <source>
        <strain evidence="7 8">SAG 48.87</strain>
    </source>
</reference>
<dbReference type="PROSITE" id="PS50089">
    <property type="entry name" value="ZF_RING_2"/>
    <property type="match status" value="1"/>
</dbReference>
<dbReference type="Pfam" id="PF13920">
    <property type="entry name" value="zf-C3HC4_3"/>
    <property type="match status" value="1"/>
</dbReference>
<organism evidence="7 8">
    <name type="scientific">Monoraphidium neglectum</name>
    <dbReference type="NCBI Taxonomy" id="145388"/>
    <lineage>
        <taxon>Eukaryota</taxon>
        <taxon>Viridiplantae</taxon>
        <taxon>Chlorophyta</taxon>
        <taxon>core chlorophytes</taxon>
        <taxon>Chlorophyceae</taxon>
        <taxon>CS clade</taxon>
        <taxon>Sphaeropleales</taxon>
        <taxon>Selenastraceae</taxon>
        <taxon>Monoraphidium</taxon>
    </lineage>
</organism>
<dbReference type="RefSeq" id="XP_013906453.1">
    <property type="nucleotide sequence ID" value="XM_014050999.1"/>
</dbReference>
<dbReference type="SMART" id="SM00184">
    <property type="entry name" value="RING"/>
    <property type="match status" value="1"/>
</dbReference>
<protein>
    <recommendedName>
        <fullName evidence="6">RING-type domain-containing protein</fullName>
    </recommendedName>
</protein>
<dbReference type="SUPFAM" id="SSF57850">
    <property type="entry name" value="RING/U-box"/>
    <property type="match status" value="1"/>
</dbReference>
<dbReference type="PANTHER" id="PTHR14879">
    <property type="entry name" value="CASPASE REGULATOR, RING FINGER DOMAIN-CONTAINING"/>
    <property type="match status" value="1"/>
</dbReference>
<dbReference type="AlphaFoldDB" id="A0A0D2LM62"/>
<accession>A0A0D2LM62</accession>
<dbReference type="InterPro" id="IPR017907">
    <property type="entry name" value="Znf_RING_CS"/>
</dbReference>
<keyword evidence="2 4" id="KW-0863">Zinc-finger</keyword>
<keyword evidence="3" id="KW-0862">Zinc</keyword>
<feature type="domain" description="RING-type" evidence="6">
    <location>
        <begin position="57"/>
        <end position="91"/>
    </location>
</feature>
<evidence type="ECO:0000256" key="2">
    <source>
        <dbReference type="ARBA" id="ARBA00022771"/>
    </source>
</evidence>
<evidence type="ECO:0000256" key="1">
    <source>
        <dbReference type="ARBA" id="ARBA00022723"/>
    </source>
</evidence>
<evidence type="ECO:0000256" key="5">
    <source>
        <dbReference type="SAM" id="Coils"/>
    </source>
</evidence>
<dbReference type="Proteomes" id="UP000054498">
    <property type="component" value="Unassembled WGS sequence"/>
</dbReference>
<dbReference type="OrthoDB" id="9049620at2759"/>
<dbReference type="Gene3D" id="3.30.40.10">
    <property type="entry name" value="Zinc/RING finger domain, C3HC4 (zinc finger)"/>
    <property type="match status" value="1"/>
</dbReference>
<evidence type="ECO:0000256" key="3">
    <source>
        <dbReference type="ARBA" id="ARBA00022833"/>
    </source>
</evidence>
<proteinExistence type="predicted"/>
<evidence type="ECO:0000313" key="7">
    <source>
        <dbReference type="EMBL" id="KIZ07434.1"/>
    </source>
</evidence>
<dbReference type="GeneID" id="25726626"/>
<dbReference type="EMBL" id="KK100261">
    <property type="protein sequence ID" value="KIZ07434.1"/>
    <property type="molecule type" value="Genomic_DNA"/>
</dbReference>
<keyword evidence="5" id="KW-0175">Coiled coil</keyword>
<dbReference type="InterPro" id="IPR001841">
    <property type="entry name" value="Znf_RING"/>
</dbReference>
<dbReference type="GO" id="GO:0008270">
    <property type="term" value="F:zinc ion binding"/>
    <property type="evidence" value="ECO:0007669"/>
    <property type="project" value="UniProtKB-KW"/>
</dbReference>
<dbReference type="PANTHER" id="PTHR14879:SF5">
    <property type="entry name" value="RING-TYPE DOMAIN-CONTAINING PROTEIN"/>
    <property type="match status" value="1"/>
</dbReference>
<keyword evidence="1" id="KW-0479">Metal-binding</keyword>
<evidence type="ECO:0000313" key="8">
    <source>
        <dbReference type="Proteomes" id="UP000054498"/>
    </source>
</evidence>
<evidence type="ECO:0000256" key="4">
    <source>
        <dbReference type="PROSITE-ProRule" id="PRU00175"/>
    </source>
</evidence>
<dbReference type="STRING" id="145388.A0A0D2LM62"/>
<gene>
    <name evidence="7" type="ORF">MNEG_0508</name>
</gene>
<dbReference type="InterPro" id="IPR051728">
    <property type="entry name" value="RING-FYVE_E3_ubiquitin-ligase"/>
</dbReference>